<dbReference type="OrthoDB" id="674604at2759"/>
<dbReference type="PANTHER" id="PTHR10622:SF12">
    <property type="entry name" value="HET DOMAIN-CONTAINING PROTEIN"/>
    <property type="match status" value="1"/>
</dbReference>
<name>A0A6G1IL13_9PLEO</name>
<dbReference type="AlphaFoldDB" id="A0A6G1IL13"/>
<proteinExistence type="predicted"/>
<accession>A0A6G1IL13</accession>
<evidence type="ECO:0000259" key="2">
    <source>
        <dbReference type="Pfam" id="PF26640"/>
    </source>
</evidence>
<evidence type="ECO:0000259" key="1">
    <source>
        <dbReference type="Pfam" id="PF06985"/>
    </source>
</evidence>
<evidence type="ECO:0000313" key="3">
    <source>
        <dbReference type="EMBL" id="KAF2678683.1"/>
    </source>
</evidence>
<feature type="domain" description="DUF8212" evidence="2">
    <location>
        <begin position="286"/>
        <end position="330"/>
    </location>
</feature>
<evidence type="ECO:0000313" key="4">
    <source>
        <dbReference type="Proteomes" id="UP000799291"/>
    </source>
</evidence>
<protein>
    <submittedName>
        <fullName evidence="3">Uncharacterized protein</fullName>
    </submittedName>
</protein>
<dbReference type="EMBL" id="MU005610">
    <property type="protein sequence ID" value="KAF2678683.1"/>
    <property type="molecule type" value="Genomic_DNA"/>
</dbReference>
<dbReference type="Pfam" id="PF26640">
    <property type="entry name" value="DUF8212"/>
    <property type="match status" value="1"/>
</dbReference>
<dbReference type="Proteomes" id="UP000799291">
    <property type="component" value="Unassembled WGS sequence"/>
</dbReference>
<dbReference type="Pfam" id="PF06985">
    <property type="entry name" value="HET"/>
    <property type="match status" value="1"/>
</dbReference>
<sequence>MRLIDVDTLEIKSFSENNVPEYAILSHTWGGGEVTYQEMSLITRMRRMSDTFDSQATQDTQGTVNGYSGANTTVMLAAVEILVRGSWSPGSSLPDLSDEALMRRYGYSKIVNSAKKAKELGYGWIWIDTCCIDKSSSAELQESINTMYRWYKDSAVCLVYLNDVQPLDTGIVDTQATSEVASNAFTNCRWSTRGWTLQELVAPASVRFYYQDWSLMGDKSEFVEELSTATGIPIFVLENGDISEVSLAERMSWASNRQTTRVEDIAYCLLGIFDIQMPLLYGEGEKAFIRLQEEILKVTDDYSLFAWRAVPSSPHQSPKSTYRGLLARSPTEFRDCGPVDRENVTSVFPINSTPLGLRIQLEFLPDPKDKSRFLAMIRCSNHMNQRLAIYLKCLDTANQYARVDAGALVPIDNWPTGQLRTIYIRQKPLIPPDYYTPELRCFRIQRRIADRSIPPVRITAAFPPEHWSQANHELRIPDSSRNFLGVLFLQNQSSSYGHSTRFQVIVGLDRASKHYWCKAVDAAWPDMGADRGRWRAVIRRLLPPAVFEPLMKGDARHDIFVVGESELGVNVSIRAGLCGDSVALQVLIDGLIRGR</sequence>
<dbReference type="InterPro" id="IPR010730">
    <property type="entry name" value="HET"/>
</dbReference>
<keyword evidence="4" id="KW-1185">Reference proteome</keyword>
<dbReference type="PANTHER" id="PTHR10622">
    <property type="entry name" value="HET DOMAIN-CONTAINING PROTEIN"/>
    <property type="match status" value="1"/>
</dbReference>
<feature type="domain" description="Heterokaryon incompatibility" evidence="1">
    <location>
        <begin position="115"/>
        <end position="176"/>
    </location>
</feature>
<dbReference type="InterPro" id="IPR058525">
    <property type="entry name" value="DUF8212"/>
</dbReference>
<organism evidence="3 4">
    <name type="scientific">Lentithecium fluviatile CBS 122367</name>
    <dbReference type="NCBI Taxonomy" id="1168545"/>
    <lineage>
        <taxon>Eukaryota</taxon>
        <taxon>Fungi</taxon>
        <taxon>Dikarya</taxon>
        <taxon>Ascomycota</taxon>
        <taxon>Pezizomycotina</taxon>
        <taxon>Dothideomycetes</taxon>
        <taxon>Pleosporomycetidae</taxon>
        <taxon>Pleosporales</taxon>
        <taxon>Massarineae</taxon>
        <taxon>Lentitheciaceae</taxon>
        <taxon>Lentithecium</taxon>
    </lineage>
</organism>
<reference evidence="3" key="1">
    <citation type="journal article" date="2020" name="Stud. Mycol.">
        <title>101 Dothideomycetes genomes: a test case for predicting lifestyles and emergence of pathogens.</title>
        <authorList>
            <person name="Haridas S."/>
            <person name="Albert R."/>
            <person name="Binder M."/>
            <person name="Bloem J."/>
            <person name="Labutti K."/>
            <person name="Salamov A."/>
            <person name="Andreopoulos B."/>
            <person name="Baker S."/>
            <person name="Barry K."/>
            <person name="Bills G."/>
            <person name="Bluhm B."/>
            <person name="Cannon C."/>
            <person name="Castanera R."/>
            <person name="Culley D."/>
            <person name="Daum C."/>
            <person name="Ezra D."/>
            <person name="Gonzalez J."/>
            <person name="Henrissat B."/>
            <person name="Kuo A."/>
            <person name="Liang C."/>
            <person name="Lipzen A."/>
            <person name="Lutzoni F."/>
            <person name="Magnuson J."/>
            <person name="Mondo S."/>
            <person name="Nolan M."/>
            <person name="Ohm R."/>
            <person name="Pangilinan J."/>
            <person name="Park H.-J."/>
            <person name="Ramirez L."/>
            <person name="Alfaro M."/>
            <person name="Sun H."/>
            <person name="Tritt A."/>
            <person name="Yoshinaga Y."/>
            <person name="Zwiers L.-H."/>
            <person name="Turgeon B."/>
            <person name="Goodwin S."/>
            <person name="Spatafora J."/>
            <person name="Crous P."/>
            <person name="Grigoriev I."/>
        </authorList>
    </citation>
    <scope>NUCLEOTIDE SEQUENCE</scope>
    <source>
        <strain evidence="3">CBS 122367</strain>
    </source>
</reference>
<gene>
    <name evidence="3" type="ORF">K458DRAFT_316381</name>
</gene>